<evidence type="ECO:0000259" key="3">
    <source>
        <dbReference type="Pfam" id="PF01636"/>
    </source>
</evidence>
<feature type="domain" description="Aminoglycoside phosphotransferase" evidence="3">
    <location>
        <begin position="39"/>
        <end position="268"/>
    </location>
</feature>
<dbReference type="SUPFAM" id="SSF56112">
    <property type="entry name" value="Protein kinase-like (PK-like)"/>
    <property type="match status" value="1"/>
</dbReference>
<dbReference type="SUPFAM" id="SSF53383">
    <property type="entry name" value="PLP-dependent transferases"/>
    <property type="match status" value="1"/>
</dbReference>
<dbReference type="AlphaFoldDB" id="A0A064CQ22"/>
<dbReference type="NCBIfam" id="NF004800">
    <property type="entry name" value="PRK06149.1"/>
    <property type="match status" value="1"/>
</dbReference>
<dbReference type="RefSeq" id="WP_036345341.1">
    <property type="nucleotide sequence ID" value="NZ_JALN02000001.1"/>
</dbReference>
<dbReference type="eggNOG" id="COG2334">
    <property type="taxonomic scope" value="Bacteria"/>
</dbReference>
<dbReference type="CDD" id="cd00610">
    <property type="entry name" value="OAT_like"/>
    <property type="match status" value="1"/>
</dbReference>
<comment type="caution">
    <text evidence="4">The sequence shown here is derived from an EMBL/GenBank/DDBJ whole genome shotgun (WGS) entry which is preliminary data.</text>
</comment>
<dbReference type="Gene3D" id="3.90.1200.10">
    <property type="match status" value="1"/>
</dbReference>
<keyword evidence="4" id="KW-0808">Transferase</keyword>
<dbReference type="GO" id="GO:0008483">
    <property type="term" value="F:transaminase activity"/>
    <property type="evidence" value="ECO:0007669"/>
    <property type="project" value="UniProtKB-KW"/>
</dbReference>
<dbReference type="Gene3D" id="3.90.1150.10">
    <property type="entry name" value="Aspartate Aminotransferase, domain 1"/>
    <property type="match status" value="1"/>
</dbReference>
<dbReference type="InterPro" id="IPR011009">
    <property type="entry name" value="Kinase-like_dom_sf"/>
</dbReference>
<evidence type="ECO:0000256" key="1">
    <source>
        <dbReference type="ARBA" id="ARBA00008954"/>
    </source>
</evidence>
<gene>
    <name evidence="4" type="ORF">Y900_026840</name>
</gene>
<dbReference type="GO" id="GO:0030170">
    <property type="term" value="F:pyridoxal phosphate binding"/>
    <property type="evidence" value="ECO:0007669"/>
    <property type="project" value="InterPro"/>
</dbReference>
<accession>A0A064CQ22</accession>
<dbReference type="EMBL" id="JALN02000001">
    <property type="protein sequence ID" value="KDF02456.1"/>
    <property type="molecule type" value="Genomic_DNA"/>
</dbReference>
<dbReference type="InterPro" id="IPR005814">
    <property type="entry name" value="Aminotrans_3"/>
</dbReference>
<keyword evidence="5" id="KW-1185">Reference proteome</keyword>
<dbReference type="Pfam" id="PF00202">
    <property type="entry name" value="Aminotran_3"/>
    <property type="match status" value="1"/>
</dbReference>
<evidence type="ECO:0000256" key="2">
    <source>
        <dbReference type="ARBA" id="ARBA00022898"/>
    </source>
</evidence>
<dbReference type="InterPro" id="IPR015422">
    <property type="entry name" value="PyrdxlP-dep_Trfase_small"/>
</dbReference>
<dbReference type="eggNOG" id="COG0160">
    <property type="taxonomic scope" value="Bacteria"/>
</dbReference>
<reference evidence="4" key="1">
    <citation type="submission" date="2014-05" db="EMBL/GenBank/DDBJ databases">
        <title>Genome sequence of Mycobacterium aromaticivorans strain JS19b1T (= DSM 45407T).</title>
        <authorList>
            <person name="Kwak Y."/>
            <person name="Park G.-S."/>
            <person name="Li Q.X."/>
            <person name="Lee S.-E."/>
            <person name="Shin J.-H."/>
        </authorList>
    </citation>
    <scope>NUCLEOTIDE SEQUENCE [LARGE SCALE GENOMIC DNA]</scope>
    <source>
        <strain evidence="4">JS19b1</strain>
    </source>
</reference>
<protein>
    <submittedName>
        <fullName evidence="4">4-aminobutyrate aminotransferase</fullName>
    </submittedName>
</protein>
<evidence type="ECO:0000313" key="4">
    <source>
        <dbReference type="EMBL" id="KDF02456.1"/>
    </source>
</evidence>
<dbReference type="STRING" id="1440774.Y900_026840"/>
<organism evidence="4 5">
    <name type="scientific">Mycolicibacterium aromaticivorans JS19b1 = JCM 16368</name>
    <dbReference type="NCBI Taxonomy" id="1440774"/>
    <lineage>
        <taxon>Bacteria</taxon>
        <taxon>Bacillati</taxon>
        <taxon>Actinomycetota</taxon>
        <taxon>Actinomycetes</taxon>
        <taxon>Mycobacteriales</taxon>
        <taxon>Mycobacteriaceae</taxon>
        <taxon>Mycolicibacterium</taxon>
    </lineage>
</organism>
<dbReference type="InterPro" id="IPR015424">
    <property type="entry name" value="PyrdxlP-dep_Trfase"/>
</dbReference>
<dbReference type="Gene3D" id="3.40.640.10">
    <property type="entry name" value="Type I PLP-dependent aspartate aminotransferase-like (Major domain)"/>
    <property type="match status" value="1"/>
</dbReference>
<dbReference type="OrthoDB" id="9801834at2"/>
<dbReference type="Proteomes" id="UP000022835">
    <property type="component" value="Unassembled WGS sequence"/>
</dbReference>
<keyword evidence="2" id="KW-0663">Pyridoxal phosphate</keyword>
<name>A0A064CQ22_9MYCO</name>
<dbReference type="InterPro" id="IPR015421">
    <property type="entry name" value="PyrdxlP-dep_Trfase_major"/>
</dbReference>
<sequence>MTPFDFFQAEELPVPAITAAQAHDIATTHFGIDGEMTALGSQQDANFLLSRPGGEPVGVLKIANPAFSRIEIEAQDAAAEYLTRAGCDVRAATNLAFAGVDPIAEVRDGNGAVLYARIIAHLAGGTLSGDGYLTPVRAAALGALTGRTVRALADFDHAGVDRVLQWDLRHALRTVEVLAGHMPDPGRREVLETAAAASWQVVAELADDLPIQVIHGDLTDDNVVCGPPEGGRLPDGVIDLGDLTRSWTVGELAIAVSSLLRHEGGEPVATLPAVAAFHAVRPLSPAEVEALWPLVVLRAAVLVVSGIHQASIDVDNAYATGALDYEWRIFERAIEVPTDVMTATIRAALGAAQPLEPPPVATPLIGGLAPKTVVRLDLSSEADALDAGRWLSADCEDDLAAEALAGGAAAVVTMFGQPRMTRSAPLSPESSATVGTGLDVWLAVPSPITAPWDCVVDTTADDSLTFTGTAGTVQVRGRLRVGDQVRSGGCVTAGAVLGKVEGRAWIQWRSGPDIEVPDFVRPEYGAGWLSLVENPNALLGLPAVAAAADDSEALWRRRADSFATVQEHYYLNPPRIERGWREHMVSTEARSYLDMVNNVALLGHGHPVLADAVARQWRRLNTNSRFNYAAVVALSERLAATLPDPLDTVFLVNSGSEAGDLALRLAMATTGRHDVVSMAEAYHGWTYATDAVSTSVADNPNALATRPNWVHTVPSPNAYRGEYRGPDAGRYAPEAVDIIERLAAQGNPPAAFICEPFYGNAGGMALPDGYLTAVYAAVRAAGGLAIADEVQVGYGRTGRWFWSFQQQDVVPDIVTVAKAMGNGQPLGAVITTREIAERYRTQGYFFSSAGGSPVSCVVGLTVLDLLEKEGLQHNALVVGDHLKTRIEELASRHDLIGTVHGSGLYMGVELVRDRATLEPAVSETAAICERLLGLGVIVQPTGDRQNVLKVKPPMCITRESADFFVDMLDRVLNTGW</sequence>
<dbReference type="Pfam" id="PF01636">
    <property type="entry name" value="APH"/>
    <property type="match status" value="1"/>
</dbReference>
<comment type="similarity">
    <text evidence="1">Belongs to the class-III pyridoxal-phosphate-dependent aminotransferase family.</text>
</comment>
<proteinExistence type="inferred from homology"/>
<dbReference type="InterPro" id="IPR002575">
    <property type="entry name" value="Aminoglycoside_PTrfase"/>
</dbReference>
<evidence type="ECO:0000313" key="5">
    <source>
        <dbReference type="Proteomes" id="UP000022835"/>
    </source>
</evidence>
<dbReference type="PANTHER" id="PTHR45688">
    <property type="match status" value="1"/>
</dbReference>
<keyword evidence="4" id="KW-0032">Aminotransferase</keyword>
<dbReference type="PANTHER" id="PTHR45688:SF13">
    <property type="entry name" value="ALANINE--GLYOXYLATE AMINOTRANSFERASE 2-LIKE"/>
    <property type="match status" value="1"/>
</dbReference>